<gene>
    <name evidence="5" type="ORF">NTEN_LOCUS5966</name>
</gene>
<evidence type="ECO:0000313" key="6">
    <source>
        <dbReference type="Proteomes" id="UP000479000"/>
    </source>
</evidence>
<dbReference type="PRINTS" id="PR00450">
    <property type="entry name" value="RECOVERIN"/>
</dbReference>
<dbReference type="PANTHER" id="PTHR23055">
    <property type="entry name" value="CALCIUM BINDING PROTEINS"/>
    <property type="match status" value="1"/>
</dbReference>
<name>A0A6H5GDB3_9HEMI</name>
<keyword evidence="1" id="KW-0479">Metal-binding</keyword>
<dbReference type="PROSITE" id="PS00018">
    <property type="entry name" value="EF_HAND_1"/>
    <property type="match status" value="1"/>
</dbReference>
<dbReference type="OrthoDB" id="191686at2759"/>
<dbReference type="Pfam" id="PF00036">
    <property type="entry name" value="EF-hand_1"/>
    <property type="match status" value="1"/>
</dbReference>
<keyword evidence="2" id="KW-0677">Repeat</keyword>
<accession>A0A6H5GDB3</accession>
<evidence type="ECO:0000256" key="3">
    <source>
        <dbReference type="ARBA" id="ARBA00022837"/>
    </source>
</evidence>
<protein>
    <recommendedName>
        <fullName evidence="4">EF-hand domain-containing protein</fullName>
    </recommendedName>
</protein>
<evidence type="ECO:0000256" key="2">
    <source>
        <dbReference type="ARBA" id="ARBA00022737"/>
    </source>
</evidence>
<dbReference type="GO" id="GO:0005509">
    <property type="term" value="F:calcium ion binding"/>
    <property type="evidence" value="ECO:0007669"/>
    <property type="project" value="InterPro"/>
</dbReference>
<sequence>MQQSRSAVCNVISAHPLEYLIFSAIFRRRGSDKLRRLRFSCSFAKRGNSYLNLSQRKIAAELSRPLYRPSKPGRRIRWLLSGGEGFELFTKAPHSGGADLIYVRQDKMTSFFNSNWYTQTRTDNGTQTRRARGSSVPILDFRTITILPFTLNTSVLNIFLRTVGKACLDLTLPSATGIVTKKPFAESRSLAVGSSNEPVDLLVTLSTLLRGSIYEKLRWAFKLYDINGDGCITRSELGEIVVAVHELMGKRTNHFKFSSRIDILIKDRNFQQKLTFLSKLTFSFLNENVLKNGHISEEGEEEVE</sequence>
<keyword evidence="6" id="KW-1185">Reference proteome</keyword>
<evidence type="ECO:0000313" key="5">
    <source>
        <dbReference type="EMBL" id="CAA9999689.1"/>
    </source>
</evidence>
<dbReference type="Proteomes" id="UP000479000">
    <property type="component" value="Unassembled WGS sequence"/>
</dbReference>
<dbReference type="SMART" id="SM00054">
    <property type="entry name" value="EFh"/>
    <property type="match status" value="1"/>
</dbReference>
<dbReference type="InterPro" id="IPR028846">
    <property type="entry name" value="Recoverin"/>
</dbReference>
<organism evidence="5 6">
    <name type="scientific">Nesidiocoris tenuis</name>
    <dbReference type="NCBI Taxonomy" id="355587"/>
    <lineage>
        <taxon>Eukaryota</taxon>
        <taxon>Metazoa</taxon>
        <taxon>Ecdysozoa</taxon>
        <taxon>Arthropoda</taxon>
        <taxon>Hexapoda</taxon>
        <taxon>Insecta</taxon>
        <taxon>Pterygota</taxon>
        <taxon>Neoptera</taxon>
        <taxon>Paraneoptera</taxon>
        <taxon>Hemiptera</taxon>
        <taxon>Heteroptera</taxon>
        <taxon>Panheteroptera</taxon>
        <taxon>Cimicomorpha</taxon>
        <taxon>Miridae</taxon>
        <taxon>Dicyphina</taxon>
        <taxon>Nesidiocoris</taxon>
    </lineage>
</organism>
<evidence type="ECO:0000259" key="4">
    <source>
        <dbReference type="PROSITE" id="PS50222"/>
    </source>
</evidence>
<proteinExistence type="predicted"/>
<dbReference type="InterPro" id="IPR002048">
    <property type="entry name" value="EF_hand_dom"/>
</dbReference>
<dbReference type="Gene3D" id="1.10.238.10">
    <property type="entry name" value="EF-hand"/>
    <property type="match status" value="1"/>
</dbReference>
<keyword evidence="3" id="KW-0106">Calcium</keyword>
<dbReference type="PROSITE" id="PS50222">
    <property type="entry name" value="EF_HAND_2"/>
    <property type="match status" value="1"/>
</dbReference>
<dbReference type="AlphaFoldDB" id="A0A6H5GDB3"/>
<dbReference type="PANTHER" id="PTHR23055:SF186">
    <property type="entry name" value="NEUROCALCIN HOMOLOG-LIKE PROTEIN"/>
    <property type="match status" value="1"/>
</dbReference>
<dbReference type="InterPro" id="IPR011992">
    <property type="entry name" value="EF-hand-dom_pair"/>
</dbReference>
<reference evidence="5 6" key="1">
    <citation type="submission" date="2020-02" db="EMBL/GenBank/DDBJ databases">
        <authorList>
            <person name="Ferguson B K."/>
        </authorList>
    </citation>
    <scope>NUCLEOTIDE SEQUENCE [LARGE SCALE GENOMIC DNA]</scope>
</reference>
<dbReference type="InterPro" id="IPR018247">
    <property type="entry name" value="EF_Hand_1_Ca_BS"/>
</dbReference>
<dbReference type="SUPFAM" id="SSF47473">
    <property type="entry name" value="EF-hand"/>
    <property type="match status" value="1"/>
</dbReference>
<dbReference type="CDD" id="cd00051">
    <property type="entry name" value="EFh"/>
    <property type="match status" value="1"/>
</dbReference>
<feature type="domain" description="EF-hand" evidence="4">
    <location>
        <begin position="212"/>
        <end position="247"/>
    </location>
</feature>
<dbReference type="EMBL" id="CADCXU010009035">
    <property type="protein sequence ID" value="CAA9999689.1"/>
    <property type="molecule type" value="Genomic_DNA"/>
</dbReference>
<evidence type="ECO:0000256" key="1">
    <source>
        <dbReference type="ARBA" id="ARBA00022723"/>
    </source>
</evidence>